<evidence type="ECO:0000313" key="3">
    <source>
        <dbReference type="EMBL" id="SFF21975.1"/>
    </source>
</evidence>
<keyword evidence="4" id="KW-1185">Reference proteome</keyword>
<feature type="chain" id="PRO_5011784546" evidence="2">
    <location>
        <begin position="31"/>
        <end position="320"/>
    </location>
</feature>
<feature type="region of interest" description="Disordered" evidence="1">
    <location>
        <begin position="24"/>
        <end position="65"/>
    </location>
</feature>
<evidence type="ECO:0000256" key="1">
    <source>
        <dbReference type="SAM" id="MobiDB-lite"/>
    </source>
</evidence>
<feature type="signal peptide" evidence="2">
    <location>
        <begin position="1"/>
        <end position="30"/>
    </location>
</feature>
<keyword evidence="2" id="KW-0732">Signal</keyword>
<dbReference type="OrthoDB" id="9803432at2"/>
<dbReference type="AlphaFoldDB" id="A0A1I2GW94"/>
<sequence>MDRRLITTSLACVVALVGLTGCSGSDPADAAGETSTSTASPSAERSTESDEPTEDPTTEAPASPCEGAAASLDVTYGDPVAYADIFAEGNERTWRHGVPVTVTNASEATCLFEIRGQLVVDGEEGPRFLREIAMRPGQVAKVEDLPLLEDHVPFAPEGEDGVPTADWSVEILRVEGLDLAPDYYDYEVLRTEPNQVVMAEHRAGIVPMHKSYRLDVEIGFNAANPDGKYEDAKTSLLGGSVHTVLHVNGLDAAGNIVATWQLTQGQHETVMFKIPSVGGGELGSGLTARGDVFFNSLDAVESVVEYDVVTVQPLDMLLDD</sequence>
<dbReference type="EMBL" id="FONZ01000003">
    <property type="protein sequence ID" value="SFF21975.1"/>
    <property type="molecule type" value="Genomic_DNA"/>
</dbReference>
<evidence type="ECO:0000313" key="4">
    <source>
        <dbReference type="Proteomes" id="UP000198520"/>
    </source>
</evidence>
<protein>
    <submittedName>
        <fullName evidence="3">Uncharacterized protein</fullName>
    </submittedName>
</protein>
<dbReference type="PROSITE" id="PS51257">
    <property type="entry name" value="PROKAR_LIPOPROTEIN"/>
    <property type="match status" value="1"/>
</dbReference>
<organism evidence="3 4">
    <name type="scientific">Flavimobilis marinus</name>
    <dbReference type="NCBI Taxonomy" id="285351"/>
    <lineage>
        <taxon>Bacteria</taxon>
        <taxon>Bacillati</taxon>
        <taxon>Actinomycetota</taxon>
        <taxon>Actinomycetes</taxon>
        <taxon>Micrococcales</taxon>
        <taxon>Jonesiaceae</taxon>
        <taxon>Flavimobilis</taxon>
    </lineage>
</organism>
<accession>A0A1I2GW94</accession>
<evidence type="ECO:0000256" key="2">
    <source>
        <dbReference type="SAM" id="SignalP"/>
    </source>
</evidence>
<gene>
    <name evidence="3" type="ORF">SAMN04488035_2045</name>
</gene>
<dbReference type="RefSeq" id="WP_093378156.1">
    <property type="nucleotide sequence ID" value="NZ_BNAN01000003.1"/>
</dbReference>
<reference evidence="4" key="1">
    <citation type="submission" date="2016-10" db="EMBL/GenBank/DDBJ databases">
        <authorList>
            <person name="Varghese N."/>
            <person name="Submissions S."/>
        </authorList>
    </citation>
    <scope>NUCLEOTIDE SEQUENCE [LARGE SCALE GENOMIC DNA]</scope>
    <source>
        <strain evidence="4">DSM 19083</strain>
    </source>
</reference>
<name>A0A1I2GW94_9MICO</name>
<proteinExistence type="predicted"/>
<dbReference type="Proteomes" id="UP000198520">
    <property type="component" value="Unassembled WGS sequence"/>
</dbReference>
<feature type="compositionally biased region" description="Low complexity" evidence="1">
    <location>
        <begin position="30"/>
        <end position="44"/>
    </location>
</feature>